<protein>
    <recommendedName>
        <fullName evidence="1">Alpha-galactosidase NEW3 domain-containing protein</fullName>
    </recommendedName>
</protein>
<proteinExistence type="predicted"/>
<feature type="domain" description="Alpha-galactosidase NEW3" evidence="1">
    <location>
        <begin position="543"/>
        <end position="613"/>
    </location>
</feature>
<dbReference type="EMBL" id="WUBI01000006">
    <property type="protein sequence ID" value="MWV47121.1"/>
    <property type="molecule type" value="Genomic_DNA"/>
</dbReference>
<dbReference type="SUPFAM" id="SSF52317">
    <property type="entry name" value="Class I glutamine amidotransferase-like"/>
    <property type="match status" value="1"/>
</dbReference>
<evidence type="ECO:0000313" key="2">
    <source>
        <dbReference type="EMBL" id="MWV47121.1"/>
    </source>
</evidence>
<evidence type="ECO:0000313" key="3">
    <source>
        <dbReference type="Proteomes" id="UP000460318"/>
    </source>
</evidence>
<reference evidence="2 3" key="1">
    <citation type="submission" date="2019-12" db="EMBL/GenBank/DDBJ databases">
        <title>Paenibacillus sp. nov., an endophytic bacterium isolated from the stem of Dendrobium.</title>
        <authorList>
            <person name="Zhao R."/>
        </authorList>
    </citation>
    <scope>NUCLEOTIDE SEQUENCE [LARGE SCALE GENOMIC DNA]</scope>
    <source>
        <strain evidence="2 3">HJL G12</strain>
    </source>
</reference>
<organism evidence="2 3">
    <name type="scientific">Paenibacillus dendrobii</name>
    <dbReference type="NCBI Taxonomy" id="2691084"/>
    <lineage>
        <taxon>Bacteria</taxon>
        <taxon>Bacillati</taxon>
        <taxon>Bacillota</taxon>
        <taxon>Bacilli</taxon>
        <taxon>Bacillales</taxon>
        <taxon>Paenibacillaceae</taxon>
        <taxon>Paenibacillus</taxon>
    </lineage>
</organism>
<dbReference type="InterPro" id="IPR018905">
    <property type="entry name" value="A-galactase_NEW3"/>
</dbReference>
<dbReference type="AlphaFoldDB" id="A0A7X3LIM0"/>
<dbReference type="SUPFAM" id="SSF102588">
    <property type="entry name" value="LmbE-like"/>
    <property type="match status" value="1"/>
</dbReference>
<sequence length="879" mass="95438">MIQTFTLEGGEVTLNPNQSSKKRRGNKWMAASLSLVMAGTLALQAGPGKASADRGVVDLWKAIKPLTTVASAMNTGAHPDDEHSATLAYLSLGLGVDTYSVIANRGEGGQNEIGSELGNALGIIRTRELQEASKITNVTLANLSQKLNDPIFDFGFSKSPDETLAKWGEDVAYERLIRQIREKRPDVLIPAFLNEDSTHGHHRAVNVLTVRAFKDAGNPEVFPEQLKEGLQPWQPKKLYVPASDKAYDASLPVNAYNELYGASYAQLGEESRYMHKSQGMGRQVDEGQGTAYYKLEAAADDSKASGKPETSLFGGIAFTFDDLAKEINAKGKDNKVAKQLNALQQDANEVIAAYPAFDKVAREVHEMKVDVQTAVELVKSSSLDASAKNDLLHRLDVKDRQLNKASQEATSVVVKVKPETGELVPGQTAKVTVTAFNGGDVNVGKVDLKLNVPEGWNAKAAGTATFAKLGKNETVKTEFEVTVPKQVEDFNPYALPLISADIRYEAFGTPATLHAVPDNAVAVLPPVALSLSPEAAVLNTLKPEDAVSVKVTATNYTPGAETTKVSLKTPEFWTVEPAVQELKFAAKYETKTAEFTVKAPAGVKAGSYSLSAVSSIGTTDSSRTVQVIQYPHIGKTYYVKPANLAIQAFDLKVPQSLKVGYVSSGFDNIDQVLRQVGVNVTNLDAKTIQFGDLSQYDTIVLGIRAYAFRSELIPSNQRLLDFAKNGGNLVVQYHKPEDKWSPELAPYPIKIGEPLIQWRVTDENSKVTILAPDHPIFNTPNKITAADWENWIQDRSAYNPSEWGKEYTELISNGDPGEKEFTGTFLSADYGKGTYTYSSLVWYREMPSLVPGSIRMFVNMISLKQGAASAGTTAPSGSK</sequence>
<feature type="domain" description="Alpha-galactosidase NEW3" evidence="1">
    <location>
        <begin position="424"/>
        <end position="488"/>
    </location>
</feature>
<name>A0A7X3LIM0_9BACL</name>
<evidence type="ECO:0000259" key="1">
    <source>
        <dbReference type="Pfam" id="PF10633"/>
    </source>
</evidence>
<dbReference type="Proteomes" id="UP000460318">
    <property type="component" value="Unassembled WGS sequence"/>
</dbReference>
<comment type="caution">
    <text evidence="2">The sequence shown here is derived from an EMBL/GenBank/DDBJ whole genome shotgun (WGS) entry which is preliminary data.</text>
</comment>
<dbReference type="Pfam" id="PF10633">
    <property type="entry name" value="NPCBM_assoc"/>
    <property type="match status" value="2"/>
</dbReference>
<dbReference type="Pfam" id="PF02585">
    <property type="entry name" value="PIG-L"/>
    <property type="match status" value="1"/>
</dbReference>
<accession>A0A7X3LIM0</accession>
<dbReference type="InterPro" id="IPR003737">
    <property type="entry name" value="GlcNAc_PI_deacetylase-related"/>
</dbReference>
<dbReference type="InterPro" id="IPR024078">
    <property type="entry name" value="LmbE-like_dom_sf"/>
</dbReference>
<gene>
    <name evidence="2" type="ORF">GRF59_26355</name>
</gene>
<dbReference type="Gene3D" id="2.60.40.10">
    <property type="entry name" value="Immunoglobulins"/>
    <property type="match status" value="1"/>
</dbReference>
<dbReference type="InterPro" id="IPR029062">
    <property type="entry name" value="Class_I_gatase-like"/>
</dbReference>
<dbReference type="InterPro" id="IPR013783">
    <property type="entry name" value="Ig-like_fold"/>
</dbReference>
<keyword evidence="3" id="KW-1185">Reference proteome</keyword>
<dbReference type="Gene3D" id="3.40.50.10320">
    <property type="entry name" value="LmbE-like"/>
    <property type="match status" value="1"/>
</dbReference>